<sequence>MASITINFQAQNALTMLRALKAAAYDVTPMLEDMGEELLILHQDRFRAQQAPDGTPWAALRPWYRDSKSRNADKILTLTGQLQDTLRWQIQGDILYFGTDRPYGAIHQFGGTIVPKNAKALNVGGRPVKKVVIPARPWLGLSRDESNRLLDIAREYLQGR</sequence>
<reference evidence="1" key="1">
    <citation type="submission" date="2019-02" db="EMBL/GenBank/DDBJ databases">
        <title>Genomic characterization of isolates from hospital effluents in KZN, South Africa.</title>
        <authorList>
            <person name="Ntshobeni N."/>
            <person name="Allam M."/>
            <person name="Ismail A."/>
            <person name="Amoako D."/>
            <person name="Essack S."/>
            <person name="Chenia H."/>
        </authorList>
    </citation>
    <scope>NUCLEOTIDE SEQUENCE</scope>
    <source>
        <strain evidence="1">AFE97_S1</strain>
    </source>
</reference>
<organism evidence="1 2">
    <name type="scientific">Providencia rettgeri</name>
    <dbReference type="NCBI Taxonomy" id="587"/>
    <lineage>
        <taxon>Bacteria</taxon>
        <taxon>Pseudomonadati</taxon>
        <taxon>Pseudomonadota</taxon>
        <taxon>Gammaproteobacteria</taxon>
        <taxon>Enterobacterales</taxon>
        <taxon>Morganellaceae</taxon>
        <taxon>Providencia</taxon>
    </lineage>
</organism>
<gene>
    <name evidence="1" type="ORF">EX242_14410</name>
</gene>
<dbReference type="AlphaFoldDB" id="A0AAP2K0H2"/>
<accession>A0AAP2K0H2</accession>
<comment type="caution">
    <text evidence="1">The sequence shown here is derived from an EMBL/GenBank/DDBJ whole genome shotgun (WGS) entry which is preliminary data.</text>
</comment>
<dbReference type="NCBIfam" id="TIGR01635">
    <property type="entry name" value="tail_comp_S"/>
    <property type="match status" value="1"/>
</dbReference>
<dbReference type="InterPro" id="IPR006522">
    <property type="entry name" value="Phage_virion_morphogenesis"/>
</dbReference>
<proteinExistence type="predicted"/>
<protein>
    <submittedName>
        <fullName evidence="1">Phage virion morphogenesis protein</fullName>
    </submittedName>
</protein>
<evidence type="ECO:0000313" key="2">
    <source>
        <dbReference type="Proteomes" id="UP000824410"/>
    </source>
</evidence>
<dbReference type="RefSeq" id="WP_131680089.1">
    <property type="nucleotide sequence ID" value="NZ_SHCZ01000043.1"/>
</dbReference>
<dbReference type="Pfam" id="PF05069">
    <property type="entry name" value="Phage_tail_S"/>
    <property type="match status" value="1"/>
</dbReference>
<evidence type="ECO:0000313" key="1">
    <source>
        <dbReference type="EMBL" id="MBX6981442.1"/>
    </source>
</evidence>
<dbReference type="EMBL" id="SHDO01000014">
    <property type="protein sequence ID" value="MBX6981442.1"/>
    <property type="molecule type" value="Genomic_DNA"/>
</dbReference>
<name>A0AAP2K0H2_PRORE</name>
<dbReference type="Proteomes" id="UP000824410">
    <property type="component" value="Unassembled WGS sequence"/>
</dbReference>